<accession>A0ACC0CSF5</accession>
<reference evidence="1 2" key="1">
    <citation type="journal article" date="2022" name="New Phytol.">
        <title>Ecological generalism drives hyperdiversity of secondary metabolite gene clusters in xylarialean endophytes.</title>
        <authorList>
            <person name="Franco M.E.E."/>
            <person name="Wisecaver J.H."/>
            <person name="Arnold A.E."/>
            <person name="Ju Y.M."/>
            <person name="Slot J.C."/>
            <person name="Ahrendt S."/>
            <person name="Moore L.P."/>
            <person name="Eastman K.E."/>
            <person name="Scott K."/>
            <person name="Konkel Z."/>
            <person name="Mondo S.J."/>
            <person name="Kuo A."/>
            <person name="Hayes R.D."/>
            <person name="Haridas S."/>
            <person name="Andreopoulos B."/>
            <person name="Riley R."/>
            <person name="LaButti K."/>
            <person name="Pangilinan J."/>
            <person name="Lipzen A."/>
            <person name="Amirebrahimi M."/>
            <person name="Yan J."/>
            <person name="Adam C."/>
            <person name="Keymanesh K."/>
            <person name="Ng V."/>
            <person name="Louie K."/>
            <person name="Northen T."/>
            <person name="Drula E."/>
            <person name="Henrissat B."/>
            <person name="Hsieh H.M."/>
            <person name="Youens-Clark K."/>
            <person name="Lutzoni F."/>
            <person name="Miadlikowska J."/>
            <person name="Eastwood D.C."/>
            <person name="Hamelin R.C."/>
            <person name="Grigoriev I.V."/>
            <person name="U'Ren J.M."/>
        </authorList>
    </citation>
    <scope>NUCLEOTIDE SEQUENCE [LARGE SCALE GENOMIC DNA]</scope>
    <source>
        <strain evidence="1 2">ER1909</strain>
    </source>
</reference>
<comment type="caution">
    <text evidence="1">The sequence shown here is derived from an EMBL/GenBank/DDBJ whole genome shotgun (WGS) entry which is preliminary data.</text>
</comment>
<protein>
    <submittedName>
        <fullName evidence="1">Uncharacterized protein</fullName>
    </submittedName>
</protein>
<name>A0ACC0CSF5_9PEZI</name>
<keyword evidence="2" id="KW-1185">Reference proteome</keyword>
<organism evidence="1 2">
    <name type="scientific">Hypoxylon rubiginosum</name>
    <dbReference type="NCBI Taxonomy" id="110542"/>
    <lineage>
        <taxon>Eukaryota</taxon>
        <taxon>Fungi</taxon>
        <taxon>Dikarya</taxon>
        <taxon>Ascomycota</taxon>
        <taxon>Pezizomycotina</taxon>
        <taxon>Sordariomycetes</taxon>
        <taxon>Xylariomycetidae</taxon>
        <taxon>Xylariales</taxon>
        <taxon>Hypoxylaceae</taxon>
        <taxon>Hypoxylon</taxon>
    </lineage>
</organism>
<evidence type="ECO:0000313" key="2">
    <source>
        <dbReference type="Proteomes" id="UP001497680"/>
    </source>
</evidence>
<dbReference type="EMBL" id="MU394355">
    <property type="protein sequence ID" value="KAI6083240.1"/>
    <property type="molecule type" value="Genomic_DNA"/>
</dbReference>
<proteinExistence type="predicted"/>
<sequence>MNSFMSINDELVIKQCPDVSKGLGVFTTRNLSKGLRLLAETPLLAYESTFDAMEDIERSFECLSFFNQAGFIRLFAGALDITPFLKKIRRWSEIDVARVPNRLRQIVRFNSVEGQGIGCVLAILSSFLNHSCVPNAFLYWNDTLNAVTIHALRNISKGEEVTISYFQESVYLSAPQRNARLAN</sequence>
<gene>
    <name evidence="1" type="ORF">F4821DRAFT_263101</name>
</gene>
<evidence type="ECO:0000313" key="1">
    <source>
        <dbReference type="EMBL" id="KAI6083240.1"/>
    </source>
</evidence>
<dbReference type="Proteomes" id="UP001497680">
    <property type="component" value="Unassembled WGS sequence"/>
</dbReference>